<sequence>MCWRLLCVTEKTAAILGSLRQFHLKIATDIVFDESQQNLICYDISNGMCACGIIQNTDHVEADQNLLAQTIKKWRRKGLSEPAIQRRLHDKEKQLAHKRSQQVEDYAGILDKWLKERTSPVYLLWYWQDKNQQSIRFTLPNRIIRETHQIPENTWVRYHVDEIKKNIVEENK</sequence>
<dbReference type="EMBL" id="PPVL01000002">
    <property type="protein sequence ID" value="NNI78336.1"/>
    <property type="molecule type" value="Genomic_DNA"/>
</dbReference>
<dbReference type="EMBL" id="JANIEN010000001">
    <property type="protein sequence ID" value="MDT3451302.1"/>
    <property type="molecule type" value="Genomic_DNA"/>
</dbReference>
<evidence type="ECO:0000313" key="1">
    <source>
        <dbReference type="EMBL" id="MDT3451302.1"/>
    </source>
</evidence>
<dbReference type="RefSeq" id="WP_005751608.1">
    <property type="nucleotide sequence ID" value="NZ_AP025519.1"/>
</dbReference>
<reference evidence="2 3" key="1">
    <citation type="journal article" date="2018" name="Front. Microbiol.">
        <title>Genetic and Phylogenetic Characteristics of Pasteurella multocida Isolates From Different Host Species.</title>
        <authorList>
            <person name="Peng Z."/>
            <person name="Liang W."/>
            <person name="Wang F."/>
            <person name="Xu Z."/>
            <person name="Xie Z."/>
            <person name="Lian Z."/>
            <person name="Hua L."/>
            <person name="Zhou R."/>
            <person name="Chen H."/>
            <person name="Wu B."/>
        </authorList>
    </citation>
    <scope>NUCLEOTIDE SEQUENCE [LARGE SCALE GENOMIC DNA]</scope>
    <source>
        <strain evidence="2 3">HNA06</strain>
    </source>
</reference>
<dbReference type="Proteomes" id="UP001182304">
    <property type="component" value="Unassembled WGS sequence"/>
</dbReference>
<comment type="caution">
    <text evidence="2">The sequence shown here is derived from an EMBL/GenBank/DDBJ whole genome shotgun (WGS) entry which is preliminary data.</text>
</comment>
<gene>
    <name evidence="2" type="ORF">C2800_02635</name>
    <name evidence="1" type="ORF">NQF69_00755</name>
</gene>
<organism evidence="2 3">
    <name type="scientific">Pasteurella multocida</name>
    <dbReference type="NCBI Taxonomy" id="747"/>
    <lineage>
        <taxon>Bacteria</taxon>
        <taxon>Pseudomonadati</taxon>
        <taxon>Pseudomonadota</taxon>
        <taxon>Gammaproteobacteria</taxon>
        <taxon>Pasteurellales</taxon>
        <taxon>Pasteurellaceae</taxon>
        <taxon>Pasteurella</taxon>
    </lineage>
</organism>
<dbReference type="Proteomes" id="UP000540079">
    <property type="component" value="Unassembled WGS sequence"/>
</dbReference>
<dbReference type="AlphaFoldDB" id="A0A849CIU9"/>
<proteinExistence type="predicted"/>
<dbReference type="KEGG" id="pmul:DR93_1659"/>
<evidence type="ECO:0000313" key="2">
    <source>
        <dbReference type="EMBL" id="NNI78336.1"/>
    </source>
</evidence>
<protein>
    <submittedName>
        <fullName evidence="2">Uncharacterized protein</fullName>
    </submittedName>
</protein>
<name>A0A849CIU9_PASMD</name>
<evidence type="ECO:0000313" key="3">
    <source>
        <dbReference type="Proteomes" id="UP000540079"/>
    </source>
</evidence>
<reference evidence="1" key="2">
    <citation type="submission" date="2022-07" db="EMBL/GenBank/DDBJ databases">
        <title>Sequence of Pasteurella multocoda 17BRD-035.</title>
        <authorList>
            <person name="Roy Chowdhury P."/>
            <person name="Alhamami T."/>
            <person name="Trott D.J."/>
            <person name="Djordvevic S.P."/>
        </authorList>
    </citation>
    <scope>NUCLEOTIDE SEQUENCE</scope>
    <source>
        <strain evidence="1">17BRD-035</strain>
    </source>
</reference>
<dbReference type="SMR" id="A0A849CIU9"/>
<accession>A0A849CIU9</accession>